<evidence type="ECO:0000313" key="5">
    <source>
        <dbReference type="Proteomes" id="UP000070371"/>
    </source>
</evidence>
<organism evidence="4 5">
    <name type="scientific">Falsihalocynthiibacter arcticus</name>
    <dbReference type="NCBI Taxonomy" id="1579316"/>
    <lineage>
        <taxon>Bacteria</taxon>
        <taxon>Pseudomonadati</taxon>
        <taxon>Pseudomonadota</taxon>
        <taxon>Alphaproteobacteria</taxon>
        <taxon>Rhodobacterales</taxon>
        <taxon>Roseobacteraceae</taxon>
        <taxon>Falsihalocynthiibacter</taxon>
    </lineage>
</organism>
<dbReference type="KEGG" id="hat:RC74_03695"/>
<evidence type="ECO:0000313" key="4">
    <source>
        <dbReference type="EMBL" id="AML50491.1"/>
    </source>
</evidence>
<evidence type="ECO:0000256" key="1">
    <source>
        <dbReference type="ARBA" id="ARBA00006252"/>
    </source>
</evidence>
<dbReference type="PANTHER" id="PTHR10204">
    <property type="entry name" value="NAD P H OXIDOREDUCTASE-RELATED"/>
    <property type="match status" value="1"/>
</dbReference>
<dbReference type="InterPro" id="IPR003680">
    <property type="entry name" value="Flavodoxin_fold"/>
</dbReference>
<dbReference type="PANTHER" id="PTHR10204:SF34">
    <property type="entry name" value="NAD(P)H DEHYDROGENASE [QUINONE] 1 ISOFORM 1"/>
    <property type="match status" value="1"/>
</dbReference>
<feature type="domain" description="Flavodoxin-like fold" evidence="3">
    <location>
        <begin position="3"/>
        <end position="198"/>
    </location>
</feature>
<dbReference type="InterPro" id="IPR029039">
    <property type="entry name" value="Flavoprotein-like_sf"/>
</dbReference>
<evidence type="ECO:0000256" key="2">
    <source>
        <dbReference type="ARBA" id="ARBA00023002"/>
    </source>
</evidence>
<name>A0A126UWP7_9RHOB</name>
<dbReference type="GO" id="GO:0003955">
    <property type="term" value="F:NAD(P)H dehydrogenase (quinone) activity"/>
    <property type="evidence" value="ECO:0007669"/>
    <property type="project" value="TreeGrafter"/>
</dbReference>
<dbReference type="OrthoDB" id="9798454at2"/>
<dbReference type="Pfam" id="PF02525">
    <property type="entry name" value="Flavodoxin_2"/>
    <property type="match status" value="1"/>
</dbReference>
<dbReference type="STRING" id="1579316.RC74_03695"/>
<dbReference type="Gene3D" id="3.40.50.360">
    <property type="match status" value="1"/>
</dbReference>
<gene>
    <name evidence="4" type="ORF">RC74_03695</name>
</gene>
<evidence type="ECO:0000259" key="3">
    <source>
        <dbReference type="Pfam" id="PF02525"/>
    </source>
</evidence>
<reference evidence="4 5" key="1">
    <citation type="submission" date="2016-02" db="EMBL/GenBank/DDBJ databases">
        <title>Complete genome sequence of Halocynthiibacter arcticus PAMC 20958t from arctic marine sediment.</title>
        <authorList>
            <person name="Lee Y.M."/>
            <person name="Baek K."/>
            <person name="Lee H.K."/>
            <person name="Shin S.C."/>
        </authorList>
    </citation>
    <scope>NUCLEOTIDE SEQUENCE [LARGE SCALE GENOMIC DNA]</scope>
    <source>
        <strain evidence="4">PAMC 20958</strain>
    </source>
</reference>
<keyword evidence="2" id="KW-0560">Oxidoreductase</keyword>
<dbReference type="InterPro" id="IPR051545">
    <property type="entry name" value="NAD(P)H_dehydrogenase_qn"/>
</dbReference>
<protein>
    <submittedName>
        <fullName evidence="4">NADPH:quinone reductase</fullName>
    </submittedName>
</protein>
<keyword evidence="5" id="KW-1185">Reference proteome</keyword>
<dbReference type="AlphaFoldDB" id="A0A126UWP7"/>
<sequence length="254" mass="28305">MPRTLIVLAHPEKQSFNSSWAQASAQASQTEGHEVMWSDLYALNFDPSEKADHYASARKDGYSDVLKAQEDAADTNSLPEDVAQEIAKIRAADRIIFHFPIWWFAPPAILKGWCDRVFAQGALHTIDQRFDNGMCEGKTVLFCATTGANSAESAFNGKEGDVRMLLWPLAYTLRYLGFDVLEPRVLHGIHGYHEGANEVALKARLRSELEGHAQTNSQFESLPKIVFNADTEFDAEGSLLPDAPSHSHFIRQKS</sequence>
<comment type="similarity">
    <text evidence="1">Belongs to the NAD(P)H dehydrogenase (quinone) family.</text>
</comment>
<dbReference type="EMBL" id="CP014327">
    <property type="protein sequence ID" value="AML50491.1"/>
    <property type="molecule type" value="Genomic_DNA"/>
</dbReference>
<dbReference type="GO" id="GO:0005829">
    <property type="term" value="C:cytosol"/>
    <property type="evidence" value="ECO:0007669"/>
    <property type="project" value="TreeGrafter"/>
</dbReference>
<dbReference type="Proteomes" id="UP000070371">
    <property type="component" value="Chromosome"/>
</dbReference>
<dbReference type="SUPFAM" id="SSF52218">
    <property type="entry name" value="Flavoproteins"/>
    <property type="match status" value="1"/>
</dbReference>
<accession>A0A126UWP7</accession>
<dbReference type="RefSeq" id="WP_039001639.1">
    <property type="nucleotide sequence ID" value="NZ_CP014327.1"/>
</dbReference>
<proteinExistence type="inferred from homology"/>